<sequence>MEFGILGPLLVRDAEGDRPVAAAKQRALLAALLVRRGQVVPADVLADTVWDGWPPRTAATTLRNYVMRLRKALGEAGHRLATEAGGYLLVVAAEEFDADRFTRLRDLGHDRLRNGDAEQAAAHYEAALALWRGPALVDVPSEALRRSEAGRLAEARLDVLEGRAEAALALGRHTELLGELRTLTAAHPEREHLWAQLMTALYRSGRQSEALAVYGEVRRVLADELGVDPGSEIRTVHGRILRADPALAAPARPAARTRTVLVTPFQLPPGLTDFTGRTEPAADLAALLTADNRRAPLIAVVSGQPGAGKSALVQHAAHDARGAYPDGILYADLRGSRRQPAAPHAVLGSFLLALGVPAAAVPQDTDSRTALFRSLLAGRRTLVVLDDARDSAHIRPLMPAGPGNSALVTARTRLPDLGGSHALHLGPLPADEARQFLARLVGPARADAEPRALGQLAAACGGLPLALRICGARLAARPSWTVRHLVERIVDEGRALDELCLGSLDVRAAFAAGCESLDPPTARAFHLLALAPTDTVGLSTAARLLGEPPARAERVLERLTDAGLLTAREPGRYRYEPLLRAYARERARHRPAQAWSDPHAPRRAALAG</sequence>
<keyword evidence="5" id="KW-0804">Transcription</keyword>
<keyword evidence="3" id="KW-0805">Transcription regulation</keyword>
<dbReference type="Gene3D" id="1.25.40.10">
    <property type="entry name" value="Tetratricopeptide repeat domain"/>
    <property type="match status" value="1"/>
</dbReference>
<evidence type="ECO:0000256" key="5">
    <source>
        <dbReference type="ARBA" id="ARBA00023163"/>
    </source>
</evidence>
<dbReference type="PRINTS" id="PR00364">
    <property type="entry name" value="DISEASERSIST"/>
</dbReference>
<dbReference type="InterPro" id="IPR011990">
    <property type="entry name" value="TPR-like_helical_dom_sf"/>
</dbReference>
<evidence type="ECO:0000313" key="8">
    <source>
        <dbReference type="EMBL" id="GAA1096639.1"/>
    </source>
</evidence>
<protein>
    <recommendedName>
        <fullName evidence="7">OmpR/PhoB-type domain-containing protein</fullName>
    </recommendedName>
</protein>
<dbReference type="InterPro" id="IPR059106">
    <property type="entry name" value="WHD_MalT"/>
</dbReference>
<dbReference type="Gene3D" id="1.10.10.10">
    <property type="entry name" value="Winged helix-like DNA-binding domain superfamily/Winged helix DNA-binding domain"/>
    <property type="match status" value="1"/>
</dbReference>
<dbReference type="SUPFAM" id="SSF46894">
    <property type="entry name" value="C-terminal effector domain of the bipartite response regulators"/>
    <property type="match status" value="1"/>
</dbReference>
<feature type="DNA-binding region" description="OmpR/PhoB-type" evidence="6">
    <location>
        <begin position="1"/>
        <end position="91"/>
    </location>
</feature>
<dbReference type="PANTHER" id="PTHR35807:SF1">
    <property type="entry name" value="TRANSCRIPTIONAL REGULATOR REDD"/>
    <property type="match status" value="1"/>
</dbReference>
<dbReference type="InterPro" id="IPR005158">
    <property type="entry name" value="BTAD"/>
</dbReference>
<dbReference type="SMART" id="SM01043">
    <property type="entry name" value="BTAD"/>
    <property type="match status" value="1"/>
</dbReference>
<dbReference type="InterPro" id="IPR036388">
    <property type="entry name" value="WH-like_DNA-bd_sf"/>
</dbReference>
<organism evidence="8 9">
    <name type="scientific">Kitasatospora arboriphila</name>
    <dbReference type="NCBI Taxonomy" id="258052"/>
    <lineage>
        <taxon>Bacteria</taxon>
        <taxon>Bacillati</taxon>
        <taxon>Actinomycetota</taxon>
        <taxon>Actinomycetes</taxon>
        <taxon>Kitasatosporales</taxon>
        <taxon>Streptomycetaceae</taxon>
        <taxon>Kitasatospora</taxon>
    </lineage>
</organism>
<name>A0ABN1TRV1_9ACTN</name>
<dbReference type="SMART" id="SM00862">
    <property type="entry name" value="Trans_reg_C"/>
    <property type="match status" value="1"/>
</dbReference>
<evidence type="ECO:0000256" key="3">
    <source>
        <dbReference type="ARBA" id="ARBA00023015"/>
    </source>
</evidence>
<evidence type="ECO:0000313" key="9">
    <source>
        <dbReference type="Proteomes" id="UP001499987"/>
    </source>
</evidence>
<keyword evidence="4 6" id="KW-0238">DNA-binding</keyword>
<dbReference type="CDD" id="cd15831">
    <property type="entry name" value="BTAD"/>
    <property type="match status" value="1"/>
</dbReference>
<keyword evidence="2" id="KW-0902">Two-component regulatory system</keyword>
<dbReference type="SUPFAM" id="SSF48452">
    <property type="entry name" value="TPR-like"/>
    <property type="match status" value="1"/>
</dbReference>
<proteinExistence type="inferred from homology"/>
<dbReference type="Pfam" id="PF00486">
    <property type="entry name" value="Trans_reg_C"/>
    <property type="match status" value="1"/>
</dbReference>
<dbReference type="Gene3D" id="3.40.50.300">
    <property type="entry name" value="P-loop containing nucleotide triphosphate hydrolases"/>
    <property type="match status" value="1"/>
</dbReference>
<evidence type="ECO:0000256" key="1">
    <source>
        <dbReference type="ARBA" id="ARBA00005820"/>
    </source>
</evidence>
<dbReference type="Pfam" id="PF03704">
    <property type="entry name" value="BTAD"/>
    <property type="match status" value="1"/>
</dbReference>
<dbReference type="EMBL" id="BAAALD010000044">
    <property type="protein sequence ID" value="GAA1096639.1"/>
    <property type="molecule type" value="Genomic_DNA"/>
</dbReference>
<dbReference type="InterPro" id="IPR001867">
    <property type="entry name" value="OmpR/PhoB-type_DNA-bd"/>
</dbReference>
<dbReference type="InterPro" id="IPR027417">
    <property type="entry name" value="P-loop_NTPase"/>
</dbReference>
<gene>
    <name evidence="8" type="ORF">GCM10009663_44640</name>
</gene>
<feature type="domain" description="OmpR/PhoB-type" evidence="7">
    <location>
        <begin position="1"/>
        <end position="91"/>
    </location>
</feature>
<dbReference type="InterPro" id="IPR051677">
    <property type="entry name" value="AfsR-DnrI-RedD_regulator"/>
</dbReference>
<comment type="caution">
    <text evidence="8">The sequence shown here is derived from an EMBL/GenBank/DDBJ whole genome shotgun (WGS) entry which is preliminary data.</text>
</comment>
<accession>A0ABN1TRV1</accession>
<dbReference type="Proteomes" id="UP001499987">
    <property type="component" value="Unassembled WGS sequence"/>
</dbReference>
<dbReference type="RefSeq" id="WP_344625418.1">
    <property type="nucleotide sequence ID" value="NZ_BAAALD010000044.1"/>
</dbReference>
<dbReference type="PROSITE" id="PS51755">
    <property type="entry name" value="OMPR_PHOB"/>
    <property type="match status" value="1"/>
</dbReference>
<dbReference type="PANTHER" id="PTHR35807">
    <property type="entry name" value="TRANSCRIPTIONAL REGULATOR REDD-RELATED"/>
    <property type="match status" value="1"/>
</dbReference>
<evidence type="ECO:0000256" key="4">
    <source>
        <dbReference type="ARBA" id="ARBA00023125"/>
    </source>
</evidence>
<comment type="similarity">
    <text evidence="1">Belongs to the AfsR/DnrI/RedD regulatory family.</text>
</comment>
<evidence type="ECO:0000256" key="6">
    <source>
        <dbReference type="PROSITE-ProRule" id="PRU01091"/>
    </source>
</evidence>
<dbReference type="SUPFAM" id="SSF52540">
    <property type="entry name" value="P-loop containing nucleoside triphosphate hydrolases"/>
    <property type="match status" value="1"/>
</dbReference>
<keyword evidence="9" id="KW-1185">Reference proteome</keyword>
<dbReference type="InterPro" id="IPR016032">
    <property type="entry name" value="Sig_transdc_resp-reg_C-effctor"/>
</dbReference>
<dbReference type="Pfam" id="PF25873">
    <property type="entry name" value="WHD_MalT"/>
    <property type="match status" value="1"/>
</dbReference>
<evidence type="ECO:0000259" key="7">
    <source>
        <dbReference type="PROSITE" id="PS51755"/>
    </source>
</evidence>
<reference evidence="8 9" key="1">
    <citation type="journal article" date="2019" name="Int. J. Syst. Evol. Microbiol.">
        <title>The Global Catalogue of Microorganisms (GCM) 10K type strain sequencing project: providing services to taxonomists for standard genome sequencing and annotation.</title>
        <authorList>
            <consortium name="The Broad Institute Genomics Platform"/>
            <consortium name="The Broad Institute Genome Sequencing Center for Infectious Disease"/>
            <person name="Wu L."/>
            <person name="Ma J."/>
        </authorList>
    </citation>
    <scope>NUCLEOTIDE SEQUENCE [LARGE SCALE GENOMIC DNA]</scope>
    <source>
        <strain evidence="8 9">JCM 13002</strain>
    </source>
</reference>
<evidence type="ECO:0000256" key="2">
    <source>
        <dbReference type="ARBA" id="ARBA00023012"/>
    </source>
</evidence>